<organism evidence="2 3">
    <name type="scientific">Candidatus Nomurabacteria bacterium RIFCSPHIGHO2_01_FULL_40_24b</name>
    <dbReference type="NCBI Taxonomy" id="1801739"/>
    <lineage>
        <taxon>Bacteria</taxon>
        <taxon>Candidatus Nomuraibacteriota</taxon>
    </lineage>
</organism>
<feature type="transmembrane region" description="Helical" evidence="1">
    <location>
        <begin position="6"/>
        <end position="22"/>
    </location>
</feature>
<evidence type="ECO:0000256" key="1">
    <source>
        <dbReference type="SAM" id="Phobius"/>
    </source>
</evidence>
<comment type="caution">
    <text evidence="2">The sequence shown here is derived from an EMBL/GenBank/DDBJ whole genome shotgun (WGS) entry which is preliminary data.</text>
</comment>
<feature type="transmembrane region" description="Helical" evidence="1">
    <location>
        <begin position="29"/>
        <end position="48"/>
    </location>
</feature>
<protein>
    <submittedName>
        <fullName evidence="2">Uncharacterized protein</fullName>
    </submittedName>
</protein>
<dbReference type="Proteomes" id="UP000177370">
    <property type="component" value="Unassembled WGS sequence"/>
</dbReference>
<dbReference type="AlphaFoldDB" id="A0A1F6V9A1"/>
<accession>A0A1F6V9A1</accession>
<reference evidence="2 3" key="1">
    <citation type="journal article" date="2016" name="Nat. Commun.">
        <title>Thousands of microbial genomes shed light on interconnected biogeochemical processes in an aquifer system.</title>
        <authorList>
            <person name="Anantharaman K."/>
            <person name="Brown C.T."/>
            <person name="Hug L.A."/>
            <person name="Sharon I."/>
            <person name="Castelle C.J."/>
            <person name="Probst A.J."/>
            <person name="Thomas B.C."/>
            <person name="Singh A."/>
            <person name="Wilkins M.J."/>
            <person name="Karaoz U."/>
            <person name="Brodie E.L."/>
            <person name="Williams K.H."/>
            <person name="Hubbard S.S."/>
            <person name="Banfield J.F."/>
        </authorList>
    </citation>
    <scope>NUCLEOTIDE SEQUENCE [LARGE SCALE GENOMIC DNA]</scope>
</reference>
<dbReference type="EMBL" id="MFTP01000002">
    <property type="protein sequence ID" value="OGI66227.1"/>
    <property type="molecule type" value="Genomic_DNA"/>
</dbReference>
<keyword evidence="1" id="KW-0812">Transmembrane</keyword>
<name>A0A1F6V9A1_9BACT</name>
<evidence type="ECO:0000313" key="2">
    <source>
        <dbReference type="EMBL" id="OGI66227.1"/>
    </source>
</evidence>
<sequence length="104" mass="11656">MTIAIISILLIVSVIWFVNKKLSIKICPICAGVSLTWLWMLLGMGYGLLSVEKYQLVTAVLMGGSVVGITNKLEEKYKILKRRKIVNRNNGKAEILKEQLDDCC</sequence>
<gene>
    <name evidence="2" type="ORF">A2647_00525</name>
</gene>
<evidence type="ECO:0000313" key="3">
    <source>
        <dbReference type="Proteomes" id="UP000177370"/>
    </source>
</evidence>
<keyword evidence="1" id="KW-0472">Membrane</keyword>
<proteinExistence type="predicted"/>
<keyword evidence="1" id="KW-1133">Transmembrane helix</keyword>